<keyword evidence="6 7" id="KW-0472">Membrane</keyword>
<dbReference type="InterPro" id="IPR027417">
    <property type="entry name" value="P-loop_NTPase"/>
</dbReference>
<feature type="transmembrane region" description="Helical" evidence="7">
    <location>
        <begin position="55"/>
        <end position="73"/>
    </location>
</feature>
<dbReference type="SMART" id="SM00382">
    <property type="entry name" value="AAA"/>
    <property type="match status" value="1"/>
</dbReference>
<dbReference type="Gene3D" id="3.40.50.300">
    <property type="entry name" value="P-loop containing nucleotide triphosphate hydrolases"/>
    <property type="match status" value="1"/>
</dbReference>
<dbReference type="PANTHER" id="PTHR24221:SF654">
    <property type="entry name" value="ATP-BINDING CASSETTE SUB-FAMILY B MEMBER 6"/>
    <property type="match status" value="1"/>
</dbReference>
<dbReference type="OrthoDB" id="9806127at2"/>
<dbReference type="SUPFAM" id="SSF90123">
    <property type="entry name" value="ABC transporter transmembrane region"/>
    <property type="match status" value="1"/>
</dbReference>
<evidence type="ECO:0000256" key="5">
    <source>
        <dbReference type="ARBA" id="ARBA00022989"/>
    </source>
</evidence>
<feature type="transmembrane region" description="Helical" evidence="7">
    <location>
        <begin position="12"/>
        <end position="35"/>
    </location>
</feature>
<dbReference type="InterPro" id="IPR003439">
    <property type="entry name" value="ABC_transporter-like_ATP-bd"/>
</dbReference>
<comment type="subcellular location">
    <subcellularLocation>
        <location evidence="1">Cell membrane</location>
        <topology evidence="1">Multi-pass membrane protein</topology>
    </subcellularLocation>
</comment>
<organism evidence="10 11">
    <name type="scientific">Trueperella pyogenes</name>
    <dbReference type="NCBI Taxonomy" id="1661"/>
    <lineage>
        <taxon>Bacteria</taxon>
        <taxon>Bacillati</taxon>
        <taxon>Actinomycetota</taxon>
        <taxon>Actinomycetes</taxon>
        <taxon>Actinomycetales</taxon>
        <taxon>Actinomycetaceae</taxon>
        <taxon>Trueperella</taxon>
    </lineage>
</organism>
<dbReference type="PANTHER" id="PTHR24221">
    <property type="entry name" value="ATP-BINDING CASSETTE SUB-FAMILY B"/>
    <property type="match status" value="1"/>
</dbReference>
<evidence type="ECO:0000259" key="8">
    <source>
        <dbReference type="PROSITE" id="PS50893"/>
    </source>
</evidence>
<dbReference type="Proteomes" id="UP000275951">
    <property type="component" value="Chromosome"/>
</dbReference>
<evidence type="ECO:0000256" key="7">
    <source>
        <dbReference type="SAM" id="Phobius"/>
    </source>
</evidence>
<dbReference type="InterPro" id="IPR017871">
    <property type="entry name" value="ABC_transporter-like_CS"/>
</dbReference>
<dbReference type="InterPro" id="IPR003593">
    <property type="entry name" value="AAA+_ATPase"/>
</dbReference>
<dbReference type="GO" id="GO:0140359">
    <property type="term" value="F:ABC-type transporter activity"/>
    <property type="evidence" value="ECO:0007669"/>
    <property type="project" value="InterPro"/>
</dbReference>
<dbReference type="PROSITE" id="PS50929">
    <property type="entry name" value="ABC_TM1F"/>
    <property type="match status" value="1"/>
</dbReference>
<keyword evidence="5 7" id="KW-1133">Transmembrane helix</keyword>
<keyword evidence="2 7" id="KW-0812">Transmembrane</keyword>
<evidence type="ECO:0000256" key="3">
    <source>
        <dbReference type="ARBA" id="ARBA00022741"/>
    </source>
</evidence>
<dbReference type="Pfam" id="PF00664">
    <property type="entry name" value="ABC_membrane"/>
    <property type="match status" value="1"/>
</dbReference>
<dbReference type="SUPFAM" id="SSF52540">
    <property type="entry name" value="P-loop containing nucleoside triphosphate hydrolases"/>
    <property type="match status" value="1"/>
</dbReference>
<dbReference type="PROSITE" id="PS50893">
    <property type="entry name" value="ABC_TRANSPORTER_2"/>
    <property type="match status" value="1"/>
</dbReference>
<dbReference type="EMBL" id="CP033905">
    <property type="protein sequence ID" value="AZR07142.1"/>
    <property type="molecule type" value="Genomic_DNA"/>
</dbReference>
<sequence>MFTQQRRVMAAGGLTLWLLIPPILIGLIVSALYVATAALNASLFTELLGQRRYSTIVPLIVVIAVLLVVRPFMDVLGQLAQNRAGLVVKSNLRRSLLQEIDRQGPMRVGLGRSGNIQSVITDGVEAIEPYFIKYFTQLAVTAVTAIALTIALAQVSVWIALVLLVCGLAVVAIPRLWDKALAERGQSHWIAYETLNADFIDAMMGMSTLKSFGAADSYGDKLHRQSRQLLTSTLGQLRLSLGETGLSGMMKVLGPALALIIAIAQVRAGSMELGQLFLVTLLSVEMFRPFNQLSSCWHESFFGISALPSMNEIFTRIPPDAKPGHAARDLEIDPSLGISFEDVSYTYLGSDEPAIEHMSFHIAAGQTTSIVGLSGSGKSTALGLLIGYDQPLSGKIGVFGLSPSTDDVTRLVTLVPQEPIIFPGTIREILLSANPDASEAEMMKALTIARADRLHMEFDDDAGWLQEAPEDVLDVEVFEHAKNLSGGQKQRLAIARALIRGTQILVLDESTSALDTYTEHQLISELRVAYPELTLVLVTHRIDTAAKSDRVVVLAHRGVSCAGDPHELEQDPRSTWSELVAAQRGEN</sequence>
<dbReference type="InterPro" id="IPR036640">
    <property type="entry name" value="ABC1_TM_sf"/>
</dbReference>
<feature type="transmembrane region" description="Helical" evidence="7">
    <location>
        <begin position="158"/>
        <end position="177"/>
    </location>
</feature>
<accession>A0A3Q9GIQ9</accession>
<evidence type="ECO:0000256" key="1">
    <source>
        <dbReference type="ARBA" id="ARBA00004651"/>
    </source>
</evidence>
<feature type="domain" description="ABC transporter" evidence="8">
    <location>
        <begin position="338"/>
        <end position="581"/>
    </location>
</feature>
<dbReference type="GeneID" id="97530992"/>
<reference evidence="10 11" key="1">
    <citation type="submission" date="2018-11" db="EMBL/GenBank/DDBJ databases">
        <title>Multidrug-resistant genes are associated with an 42-kb island TGI1 carrying a complex class 1 integron in a Trueperella pyogenes.</title>
        <authorList>
            <person name="Dong W."/>
        </authorList>
    </citation>
    <scope>NUCLEOTIDE SEQUENCE [LARGE SCALE GENOMIC DNA]</scope>
    <source>
        <strain evidence="10 11">TP4</strain>
    </source>
</reference>
<dbReference type="PROSITE" id="PS00211">
    <property type="entry name" value="ABC_TRANSPORTER_1"/>
    <property type="match status" value="1"/>
</dbReference>
<dbReference type="Gene3D" id="1.20.1560.10">
    <property type="entry name" value="ABC transporter type 1, transmembrane domain"/>
    <property type="match status" value="1"/>
</dbReference>
<protein>
    <submittedName>
        <fullName evidence="10">ABC transporter ATP-binding protein</fullName>
    </submittedName>
</protein>
<evidence type="ECO:0000259" key="9">
    <source>
        <dbReference type="PROSITE" id="PS50929"/>
    </source>
</evidence>
<evidence type="ECO:0000313" key="11">
    <source>
        <dbReference type="Proteomes" id="UP000275951"/>
    </source>
</evidence>
<evidence type="ECO:0000256" key="6">
    <source>
        <dbReference type="ARBA" id="ARBA00023136"/>
    </source>
</evidence>
<dbReference type="AlphaFoldDB" id="A0A3Q9GIQ9"/>
<keyword evidence="3" id="KW-0547">Nucleotide-binding</keyword>
<keyword evidence="4 10" id="KW-0067">ATP-binding</keyword>
<evidence type="ECO:0000256" key="4">
    <source>
        <dbReference type="ARBA" id="ARBA00022840"/>
    </source>
</evidence>
<evidence type="ECO:0000256" key="2">
    <source>
        <dbReference type="ARBA" id="ARBA00022692"/>
    </source>
</evidence>
<dbReference type="InterPro" id="IPR011527">
    <property type="entry name" value="ABC1_TM_dom"/>
</dbReference>
<dbReference type="GO" id="GO:0005524">
    <property type="term" value="F:ATP binding"/>
    <property type="evidence" value="ECO:0007669"/>
    <property type="project" value="UniProtKB-KW"/>
</dbReference>
<gene>
    <name evidence="10" type="ORF">EBQ10_07420</name>
</gene>
<dbReference type="Pfam" id="PF00005">
    <property type="entry name" value="ABC_tran"/>
    <property type="match status" value="1"/>
</dbReference>
<feature type="domain" description="ABC transmembrane type-1" evidence="9">
    <location>
        <begin position="23"/>
        <end position="299"/>
    </location>
</feature>
<dbReference type="GO" id="GO:0016887">
    <property type="term" value="F:ATP hydrolysis activity"/>
    <property type="evidence" value="ECO:0007669"/>
    <property type="project" value="InterPro"/>
</dbReference>
<evidence type="ECO:0000313" key="10">
    <source>
        <dbReference type="EMBL" id="AZR07142.1"/>
    </source>
</evidence>
<dbReference type="RefSeq" id="WP_039663260.1">
    <property type="nucleotide sequence ID" value="NZ_CP012649.1"/>
</dbReference>
<dbReference type="CDD" id="cd03228">
    <property type="entry name" value="ABCC_MRP_Like"/>
    <property type="match status" value="1"/>
</dbReference>
<dbReference type="GO" id="GO:0005886">
    <property type="term" value="C:plasma membrane"/>
    <property type="evidence" value="ECO:0007669"/>
    <property type="project" value="UniProtKB-SubCell"/>
</dbReference>
<proteinExistence type="predicted"/>
<dbReference type="InterPro" id="IPR039421">
    <property type="entry name" value="Type_1_exporter"/>
</dbReference>
<name>A0A3Q9GIQ9_9ACTO</name>